<organism evidence="1 2">
    <name type="scientific">Haloflavibacter putidus</name>
    <dbReference type="NCBI Taxonomy" id="2576776"/>
    <lineage>
        <taxon>Bacteria</taxon>
        <taxon>Pseudomonadati</taxon>
        <taxon>Bacteroidota</taxon>
        <taxon>Flavobacteriia</taxon>
        <taxon>Flavobacteriales</taxon>
        <taxon>Flavobacteriaceae</taxon>
        <taxon>Haloflavibacter</taxon>
    </lineage>
</organism>
<dbReference type="OrthoDB" id="9807855at2"/>
<comment type="caution">
    <text evidence="1">The sequence shown here is derived from an EMBL/GenBank/DDBJ whole genome shotgun (WGS) entry which is preliminary data.</text>
</comment>
<dbReference type="AlphaFoldDB" id="A0A507ZEB2"/>
<accession>A0A507ZEB2</accession>
<sequence>MKIEAKKEHLIQLAYAKMHFGKYKGWYLSDIPEAYFVWFKQKGFPNKQMEAVYELKVNGLEALLKNIRKVQPK</sequence>
<keyword evidence="2" id="KW-1185">Reference proteome</keyword>
<dbReference type="InterPro" id="IPR024530">
    <property type="entry name" value="QSregVF_b"/>
</dbReference>
<dbReference type="Proteomes" id="UP000317169">
    <property type="component" value="Unassembled WGS sequence"/>
</dbReference>
<reference evidence="1 2" key="1">
    <citation type="submission" date="2019-06" db="EMBL/GenBank/DDBJ databases">
        <title>Flavibacter putida gen. nov., sp. nov., a novel marine bacterium of the family Flavobacteriaceae isolated from coastal seawater.</title>
        <authorList>
            <person name="Feng X."/>
        </authorList>
    </citation>
    <scope>NUCLEOTIDE SEQUENCE [LARGE SCALE GENOMIC DNA]</scope>
    <source>
        <strain evidence="1 2">PLHSN227</strain>
    </source>
</reference>
<dbReference type="Pfam" id="PF12843">
    <property type="entry name" value="QSregVF_b"/>
    <property type="match status" value="1"/>
</dbReference>
<protein>
    <submittedName>
        <fullName evidence="1">DUF3820 family protein</fullName>
    </submittedName>
</protein>
<dbReference type="EMBL" id="VIAR01000012">
    <property type="protein sequence ID" value="TQD35439.1"/>
    <property type="molecule type" value="Genomic_DNA"/>
</dbReference>
<evidence type="ECO:0000313" key="2">
    <source>
        <dbReference type="Proteomes" id="UP000317169"/>
    </source>
</evidence>
<gene>
    <name evidence="1" type="ORF">FKR84_11250</name>
</gene>
<dbReference type="RefSeq" id="WP_141422413.1">
    <property type="nucleotide sequence ID" value="NZ_VIAR01000012.1"/>
</dbReference>
<proteinExistence type="predicted"/>
<evidence type="ECO:0000313" key="1">
    <source>
        <dbReference type="EMBL" id="TQD35439.1"/>
    </source>
</evidence>
<name>A0A507ZEB2_9FLAO</name>